<dbReference type="RefSeq" id="WP_145094989.1">
    <property type="nucleotide sequence ID" value="NZ_CP036274.1"/>
</dbReference>
<proteinExistence type="predicted"/>
<organism evidence="2 3">
    <name type="scientific">Anatilimnocola aggregata</name>
    <dbReference type="NCBI Taxonomy" id="2528021"/>
    <lineage>
        <taxon>Bacteria</taxon>
        <taxon>Pseudomonadati</taxon>
        <taxon>Planctomycetota</taxon>
        <taxon>Planctomycetia</taxon>
        <taxon>Pirellulales</taxon>
        <taxon>Pirellulaceae</taxon>
        <taxon>Anatilimnocola</taxon>
    </lineage>
</organism>
<dbReference type="KEGG" id="aagg:ETAA8_52130"/>
<dbReference type="AlphaFoldDB" id="A0A517YIQ2"/>
<dbReference type="EMBL" id="CP036274">
    <property type="protein sequence ID" value="QDU30094.1"/>
    <property type="molecule type" value="Genomic_DNA"/>
</dbReference>
<name>A0A517YIQ2_9BACT</name>
<accession>A0A517YIQ2</accession>
<feature type="region of interest" description="Disordered" evidence="1">
    <location>
        <begin position="302"/>
        <end position="329"/>
    </location>
</feature>
<protein>
    <submittedName>
        <fullName evidence="2">Uncharacterized protein</fullName>
    </submittedName>
</protein>
<evidence type="ECO:0000256" key="1">
    <source>
        <dbReference type="SAM" id="MobiDB-lite"/>
    </source>
</evidence>
<feature type="compositionally biased region" description="Acidic residues" evidence="1">
    <location>
        <begin position="302"/>
        <end position="325"/>
    </location>
</feature>
<dbReference type="OrthoDB" id="4173938at2"/>
<keyword evidence="3" id="KW-1185">Reference proteome</keyword>
<evidence type="ECO:0000313" key="2">
    <source>
        <dbReference type="EMBL" id="QDU30094.1"/>
    </source>
</evidence>
<evidence type="ECO:0000313" key="3">
    <source>
        <dbReference type="Proteomes" id="UP000315017"/>
    </source>
</evidence>
<sequence>MEGFTSSLHVKGATAKRLQQAVTDLLSSEGFQVLDADTANPDSLDQGITRGVWIAKSKGDWATVFCSDFLFQQEIGRELSKQLKTHVLNIWTNEGSSWHYSLFHQGEEIDQFDSTGETGDELQEFLDNDMDELAEEFDDEDGPQAIGADDDDEMAGPVQEGLSKIAELQEQISSKMPDDVRAIYERLHEGKATLGEMRRFDQWSQANQAELSRFQEQLQAQTAELTAAMQGVFQNGFQADDEDGVPSMLQGVLPPDMAELFSKVLAGQATGEELQRFAELSQSDGENDLLSADDDVEEAFFGEGDTEDDEPSDEFSDEDEDEEIGDGPMLSEAALQQHLGALQPLLGKSVDPAAVAETLATQDETPEQPLGEFLSFLGIDAGYSELDFDCLEDLSHEELAEQGINLSPLLLVRSE</sequence>
<reference evidence="2 3" key="1">
    <citation type="submission" date="2019-02" db="EMBL/GenBank/DDBJ databases">
        <title>Deep-cultivation of Planctomycetes and their phenomic and genomic characterization uncovers novel biology.</title>
        <authorList>
            <person name="Wiegand S."/>
            <person name="Jogler M."/>
            <person name="Boedeker C."/>
            <person name="Pinto D."/>
            <person name="Vollmers J."/>
            <person name="Rivas-Marin E."/>
            <person name="Kohn T."/>
            <person name="Peeters S.H."/>
            <person name="Heuer A."/>
            <person name="Rast P."/>
            <person name="Oberbeckmann S."/>
            <person name="Bunk B."/>
            <person name="Jeske O."/>
            <person name="Meyerdierks A."/>
            <person name="Storesund J.E."/>
            <person name="Kallscheuer N."/>
            <person name="Luecker S."/>
            <person name="Lage O.M."/>
            <person name="Pohl T."/>
            <person name="Merkel B.J."/>
            <person name="Hornburger P."/>
            <person name="Mueller R.-W."/>
            <person name="Bruemmer F."/>
            <person name="Labrenz M."/>
            <person name="Spormann A.M."/>
            <person name="Op den Camp H."/>
            <person name="Overmann J."/>
            <person name="Amann R."/>
            <person name="Jetten M.S.M."/>
            <person name="Mascher T."/>
            <person name="Medema M.H."/>
            <person name="Devos D.P."/>
            <person name="Kaster A.-K."/>
            <person name="Ovreas L."/>
            <person name="Rohde M."/>
            <person name="Galperin M.Y."/>
            <person name="Jogler C."/>
        </authorList>
    </citation>
    <scope>NUCLEOTIDE SEQUENCE [LARGE SCALE GENOMIC DNA]</scope>
    <source>
        <strain evidence="2 3">ETA_A8</strain>
    </source>
</reference>
<dbReference type="Proteomes" id="UP000315017">
    <property type="component" value="Chromosome"/>
</dbReference>
<gene>
    <name evidence="2" type="ORF">ETAA8_52130</name>
</gene>